<reference evidence="2" key="1">
    <citation type="journal article" date="2023" name="G3 (Bethesda)">
        <title>Whole genome assemblies of Zophobas morio and Tenebrio molitor.</title>
        <authorList>
            <person name="Kaur S."/>
            <person name="Stinson S.A."/>
            <person name="diCenzo G.C."/>
        </authorList>
    </citation>
    <scope>NUCLEOTIDE SEQUENCE</scope>
    <source>
        <strain evidence="2">QUZm001</strain>
    </source>
</reference>
<organism evidence="2 3">
    <name type="scientific">Zophobas morio</name>
    <dbReference type="NCBI Taxonomy" id="2755281"/>
    <lineage>
        <taxon>Eukaryota</taxon>
        <taxon>Metazoa</taxon>
        <taxon>Ecdysozoa</taxon>
        <taxon>Arthropoda</taxon>
        <taxon>Hexapoda</taxon>
        <taxon>Insecta</taxon>
        <taxon>Pterygota</taxon>
        <taxon>Neoptera</taxon>
        <taxon>Endopterygota</taxon>
        <taxon>Coleoptera</taxon>
        <taxon>Polyphaga</taxon>
        <taxon>Cucujiformia</taxon>
        <taxon>Tenebrionidae</taxon>
        <taxon>Zophobas</taxon>
    </lineage>
</organism>
<comment type="caution">
    <text evidence="2">The sequence shown here is derived from an EMBL/GenBank/DDBJ whole genome shotgun (WGS) entry which is preliminary data.</text>
</comment>
<feature type="region of interest" description="Disordered" evidence="1">
    <location>
        <begin position="63"/>
        <end position="83"/>
    </location>
</feature>
<dbReference type="EMBL" id="JALNTZ010000007">
    <property type="protein sequence ID" value="KAJ3647209.1"/>
    <property type="molecule type" value="Genomic_DNA"/>
</dbReference>
<dbReference type="Proteomes" id="UP001168821">
    <property type="component" value="Unassembled WGS sequence"/>
</dbReference>
<evidence type="ECO:0000256" key="1">
    <source>
        <dbReference type="SAM" id="MobiDB-lite"/>
    </source>
</evidence>
<sequence length="119" mass="14016">MAFTLEHKTFMIESYFRNGQKIDGQWQYSIPDTWTEFREQFPNNIVDYANFCNALKRSVGQFRETGSLQRKPGTGKTKNKRTPENIENVREIMDEVPTTSVRHLQQQVDLSYMALAEQY</sequence>
<keyword evidence="3" id="KW-1185">Reference proteome</keyword>
<protein>
    <submittedName>
        <fullName evidence="2">Uncharacterized protein</fullName>
    </submittedName>
</protein>
<dbReference type="AlphaFoldDB" id="A0AA38I137"/>
<proteinExistence type="predicted"/>
<name>A0AA38I137_9CUCU</name>
<evidence type="ECO:0000313" key="2">
    <source>
        <dbReference type="EMBL" id="KAJ3647209.1"/>
    </source>
</evidence>
<gene>
    <name evidence="2" type="ORF">Zmor_024739</name>
</gene>
<accession>A0AA38I137</accession>
<evidence type="ECO:0000313" key="3">
    <source>
        <dbReference type="Proteomes" id="UP001168821"/>
    </source>
</evidence>